<dbReference type="InterPro" id="IPR011527">
    <property type="entry name" value="ABC1_TM_dom"/>
</dbReference>
<dbReference type="PATRIC" id="fig|931276.5.peg.1836"/>
<dbReference type="PROSITE" id="PS50929">
    <property type="entry name" value="ABC_TM1F"/>
    <property type="match status" value="1"/>
</dbReference>
<evidence type="ECO:0000256" key="7">
    <source>
        <dbReference type="ARBA" id="ARBA00022840"/>
    </source>
</evidence>
<dbReference type="EMBL" id="CP004121">
    <property type="protein sequence ID" value="AGF55621.1"/>
    <property type="molecule type" value="Genomic_DNA"/>
</dbReference>
<sequence length="571" mass="65576">MSNREIIKKLFLLFKPYRKNITLIIIGLIISSLVSLVIPFLSKSIMDDGFLKSDIKKIMFISTLLLIAITVDNIILLFREYLRVNLHSKIKYTLFEKAFNHLLNSNLSYFTNKSSTEILSNIQYNLNNIIKITDQDFFSPITQIFNMIGATIGLLIINPKLTILILFSIPIKYLVVRFFSKKRERLTKTCIEANRNFASWFGDVIDGIKEIKQFNISNWKKEEFEEKQKKVINMDKQFSLLDSYNLSFDSFFLKLITILLYILGANLFLDLNMTIGSIFAFITYSSYIITPIYSILNIKYIVAGILPSAKNFYEFLDLEVEDKMPYSQLPAIKGKINFENVQFSYDSTKIILNNLNLTIEAGEKVALIGLNGAGKSTILNLILRFYKPISGKILIDDRDINKININQYRNIISTINQQVYLFNGTIKENILLYKNVDSDKFNKAIEDSQLSDFINNVSENYFIDSNGKNLSGGQKQKIAIARAILRDTPIVIFDEATSNLDIESSMKTYKLIDTTLKNKTIIIVSHKLEILKHVDKVVLIDNGSISAIGSHDYLLSNNEVYKNLIYKHYID</sequence>
<comment type="subcellular location">
    <subcellularLocation>
        <location evidence="1">Cell membrane</location>
        <topology evidence="1">Multi-pass membrane protein</topology>
    </subcellularLocation>
</comment>
<dbReference type="GO" id="GO:0005524">
    <property type="term" value="F:ATP binding"/>
    <property type="evidence" value="ECO:0007669"/>
    <property type="project" value="UniProtKB-KW"/>
</dbReference>
<protein>
    <submittedName>
        <fullName evidence="13">Lipid A export ATP-binding/permease protein MsbA</fullName>
        <ecNumber evidence="13">3.6.3.-</ecNumber>
    </submittedName>
</protein>
<dbReference type="STRING" id="36745.CLSAP_17820"/>
<feature type="transmembrane region" description="Helical" evidence="10">
    <location>
        <begin position="137"/>
        <end position="157"/>
    </location>
</feature>
<dbReference type="Gene3D" id="1.20.1560.10">
    <property type="entry name" value="ABC transporter type 1, transmembrane domain"/>
    <property type="match status" value="1"/>
</dbReference>
<dbReference type="RefSeq" id="WP_015391942.1">
    <property type="nucleotide sequence ID" value="NC_020291.1"/>
</dbReference>
<gene>
    <name evidence="13" type="primary">msbA1</name>
    <name evidence="13" type="ORF">Cspa_c18510</name>
</gene>
<keyword evidence="6" id="KW-0645">Protease</keyword>
<dbReference type="PANTHER" id="PTHR43394">
    <property type="entry name" value="ATP-DEPENDENT PERMEASE MDL1, MITOCHONDRIAL"/>
    <property type="match status" value="1"/>
</dbReference>
<dbReference type="GO" id="GO:0008234">
    <property type="term" value="F:cysteine-type peptidase activity"/>
    <property type="evidence" value="ECO:0007669"/>
    <property type="project" value="UniProtKB-KW"/>
</dbReference>
<evidence type="ECO:0000313" key="13">
    <source>
        <dbReference type="EMBL" id="AGF55621.1"/>
    </source>
</evidence>
<dbReference type="Gene3D" id="3.40.50.300">
    <property type="entry name" value="P-loop containing nucleotide triphosphate hydrolases"/>
    <property type="match status" value="1"/>
</dbReference>
<feature type="transmembrane region" description="Helical" evidence="10">
    <location>
        <begin position="275"/>
        <end position="296"/>
    </location>
</feature>
<dbReference type="CDD" id="cd07346">
    <property type="entry name" value="ABC_6TM_exporters"/>
    <property type="match status" value="1"/>
</dbReference>
<reference evidence="13 14" key="1">
    <citation type="submission" date="2013-02" db="EMBL/GenBank/DDBJ databases">
        <title>Genome sequence of Clostridium saccharoperbutylacetonicum N1-4(HMT).</title>
        <authorList>
            <person name="Poehlein A."/>
            <person name="Daniel R."/>
        </authorList>
    </citation>
    <scope>NUCLEOTIDE SEQUENCE [LARGE SCALE GENOMIC DNA]</scope>
    <source>
        <strain evidence="14">N1-4(HMT)</strain>
    </source>
</reference>
<keyword evidence="4 10" id="KW-0812">Transmembrane</keyword>
<dbReference type="GO" id="GO:0005886">
    <property type="term" value="C:plasma membrane"/>
    <property type="evidence" value="ECO:0007669"/>
    <property type="project" value="UniProtKB-SubCell"/>
</dbReference>
<dbReference type="InterPro" id="IPR036640">
    <property type="entry name" value="ABC1_TM_sf"/>
</dbReference>
<evidence type="ECO:0000256" key="1">
    <source>
        <dbReference type="ARBA" id="ARBA00004651"/>
    </source>
</evidence>
<evidence type="ECO:0000256" key="2">
    <source>
        <dbReference type="ARBA" id="ARBA00022448"/>
    </source>
</evidence>
<feature type="transmembrane region" description="Helical" evidence="10">
    <location>
        <begin position="251"/>
        <end position="269"/>
    </location>
</feature>
<evidence type="ECO:0000256" key="4">
    <source>
        <dbReference type="ARBA" id="ARBA00022692"/>
    </source>
</evidence>
<dbReference type="PANTHER" id="PTHR43394:SF1">
    <property type="entry name" value="ATP-BINDING CASSETTE SUB-FAMILY B MEMBER 10, MITOCHONDRIAL"/>
    <property type="match status" value="1"/>
</dbReference>
<keyword evidence="13" id="KW-0378">Hydrolase</keyword>
<dbReference type="InterPro" id="IPR017871">
    <property type="entry name" value="ABC_transporter-like_CS"/>
</dbReference>
<dbReference type="InterPro" id="IPR039421">
    <property type="entry name" value="Type_1_exporter"/>
</dbReference>
<evidence type="ECO:0000256" key="9">
    <source>
        <dbReference type="ARBA" id="ARBA00023136"/>
    </source>
</evidence>
<dbReference type="Pfam" id="PF00664">
    <property type="entry name" value="ABC_membrane"/>
    <property type="match status" value="1"/>
</dbReference>
<dbReference type="PROSITE" id="PS00211">
    <property type="entry name" value="ABC_TRANSPORTER_1"/>
    <property type="match status" value="1"/>
</dbReference>
<feature type="domain" description="ABC transporter" evidence="11">
    <location>
        <begin position="336"/>
        <end position="567"/>
    </location>
</feature>
<feature type="transmembrane region" description="Helical" evidence="10">
    <location>
        <begin position="163"/>
        <end position="179"/>
    </location>
</feature>
<accession>M1MLF4</accession>
<keyword evidence="7 13" id="KW-0067">ATP-binding</keyword>
<dbReference type="SUPFAM" id="SSF90123">
    <property type="entry name" value="ABC transporter transmembrane region"/>
    <property type="match status" value="1"/>
</dbReference>
<keyword evidence="2" id="KW-0813">Transport</keyword>
<dbReference type="InterPro" id="IPR003439">
    <property type="entry name" value="ABC_transporter-like_ATP-bd"/>
</dbReference>
<evidence type="ECO:0000313" key="14">
    <source>
        <dbReference type="Proteomes" id="UP000011728"/>
    </source>
</evidence>
<keyword evidence="5" id="KW-0547">Nucleotide-binding</keyword>
<dbReference type="SUPFAM" id="SSF52540">
    <property type="entry name" value="P-loop containing nucleoside triphosphate hydrolases"/>
    <property type="match status" value="1"/>
</dbReference>
<dbReference type="Pfam" id="PF00005">
    <property type="entry name" value="ABC_tran"/>
    <property type="match status" value="1"/>
</dbReference>
<feature type="transmembrane region" description="Helical" evidence="10">
    <location>
        <begin position="21"/>
        <end position="38"/>
    </location>
</feature>
<dbReference type="EC" id="3.6.3.-" evidence="13"/>
<dbReference type="eggNOG" id="COG1132">
    <property type="taxonomic scope" value="Bacteria"/>
</dbReference>
<evidence type="ECO:0000256" key="5">
    <source>
        <dbReference type="ARBA" id="ARBA00022741"/>
    </source>
</evidence>
<dbReference type="InterPro" id="IPR003593">
    <property type="entry name" value="AAA+_ATPase"/>
</dbReference>
<feature type="domain" description="ABC transmembrane type-1" evidence="12">
    <location>
        <begin position="23"/>
        <end position="297"/>
    </location>
</feature>
<keyword evidence="8 10" id="KW-1133">Transmembrane helix</keyword>
<dbReference type="InterPro" id="IPR027417">
    <property type="entry name" value="P-loop_NTPase"/>
</dbReference>
<evidence type="ECO:0000259" key="12">
    <source>
        <dbReference type="PROSITE" id="PS50929"/>
    </source>
</evidence>
<name>M1MLF4_9CLOT</name>
<keyword evidence="9 10" id="KW-0472">Membrane</keyword>
<keyword evidence="3" id="KW-1003">Cell membrane</keyword>
<dbReference type="PROSITE" id="PS50893">
    <property type="entry name" value="ABC_TRANSPORTER_2"/>
    <property type="match status" value="1"/>
</dbReference>
<evidence type="ECO:0000256" key="10">
    <source>
        <dbReference type="SAM" id="Phobius"/>
    </source>
</evidence>
<evidence type="ECO:0000256" key="6">
    <source>
        <dbReference type="ARBA" id="ARBA00022807"/>
    </source>
</evidence>
<dbReference type="KEGG" id="csr:Cspa_c18510"/>
<evidence type="ECO:0000259" key="11">
    <source>
        <dbReference type="PROSITE" id="PS50893"/>
    </source>
</evidence>
<evidence type="ECO:0000256" key="8">
    <source>
        <dbReference type="ARBA" id="ARBA00022989"/>
    </source>
</evidence>
<keyword evidence="14" id="KW-1185">Reference proteome</keyword>
<dbReference type="HOGENOM" id="CLU_000604_84_4_9"/>
<keyword evidence="6" id="KW-0788">Thiol protease</keyword>
<dbReference type="FunFam" id="3.40.50.300:FF:000299">
    <property type="entry name" value="ABC transporter ATP-binding protein/permease"/>
    <property type="match status" value="1"/>
</dbReference>
<proteinExistence type="predicted"/>
<evidence type="ECO:0000256" key="3">
    <source>
        <dbReference type="ARBA" id="ARBA00022475"/>
    </source>
</evidence>
<dbReference type="GO" id="GO:0015421">
    <property type="term" value="F:ABC-type oligopeptide transporter activity"/>
    <property type="evidence" value="ECO:0007669"/>
    <property type="project" value="TreeGrafter"/>
</dbReference>
<dbReference type="AlphaFoldDB" id="M1MLF4"/>
<organism evidence="13 14">
    <name type="scientific">Clostridium saccharoperbutylacetonicum N1-4(HMT)</name>
    <dbReference type="NCBI Taxonomy" id="931276"/>
    <lineage>
        <taxon>Bacteria</taxon>
        <taxon>Bacillati</taxon>
        <taxon>Bacillota</taxon>
        <taxon>Clostridia</taxon>
        <taxon>Eubacteriales</taxon>
        <taxon>Clostridiaceae</taxon>
        <taxon>Clostridium</taxon>
    </lineage>
</organism>
<dbReference type="Proteomes" id="UP000011728">
    <property type="component" value="Chromosome"/>
</dbReference>
<feature type="transmembrane region" description="Helical" evidence="10">
    <location>
        <begin position="58"/>
        <end position="78"/>
    </location>
</feature>
<dbReference type="SMART" id="SM00382">
    <property type="entry name" value="AAA"/>
    <property type="match status" value="1"/>
</dbReference>
<dbReference type="GO" id="GO:0016887">
    <property type="term" value="F:ATP hydrolysis activity"/>
    <property type="evidence" value="ECO:0007669"/>
    <property type="project" value="InterPro"/>
</dbReference>